<evidence type="ECO:0000313" key="4">
    <source>
        <dbReference type="Proteomes" id="UP000579647"/>
    </source>
</evidence>
<evidence type="ECO:0008006" key="5">
    <source>
        <dbReference type="Google" id="ProtNLM"/>
    </source>
</evidence>
<dbReference type="Gene3D" id="2.30.280.20">
    <property type="match status" value="1"/>
</dbReference>
<dbReference type="GO" id="GO:0009307">
    <property type="term" value="P:DNA restriction-modification system"/>
    <property type="evidence" value="ECO:0007669"/>
    <property type="project" value="InterPro"/>
</dbReference>
<dbReference type="InterPro" id="IPR007560">
    <property type="entry name" value="Restrct_endonuc_IV_Mrr"/>
</dbReference>
<sequence length="400" mass="44241">MPASGERTFPFSGLAESDLHLDAVYQGGASGNSGDDPIARIAKVGNQGGFRMMGSPRKGTVKLAVLYSSTQEPDWPDDLDVQTGRFTYYGDNRRPGLDLHQTPRGGNLLLRDVFAAASGSADERDRIPPFLLFQKAGRGRDVRFRGLLAPGAAGLSSDDELVALWRSTRGQRFQNYRAIFTVLDTARVTRSWINELAEGKTTGPHAPDVWLSWVKARHYQALTAPATVNTRSRVEQTPAQADRVLLSEVTEYFRGRWHAFEECAVALWRMQAPATGQCEVTPPTRDGGRDAIGQYMLGPGADPVPVEFALEAKCYGPETSVGVRDVSRLISRIRNRQFGVFVTTSYFNSQAYQEVRDDRHPVVLICGKDIVDLLKSRGFSSPEGVREWLQTSFPNRSSEL</sequence>
<comment type="caution">
    <text evidence="3">The sequence shown here is derived from an EMBL/GenBank/DDBJ whole genome shotgun (WGS) entry which is preliminary data.</text>
</comment>
<feature type="domain" description="Restriction endonuclease type IV Mrr" evidence="1">
    <location>
        <begin position="256"/>
        <end position="374"/>
    </location>
</feature>
<dbReference type="InterPro" id="IPR011856">
    <property type="entry name" value="tRNA_endonuc-like_dom_sf"/>
</dbReference>
<dbReference type="InterPro" id="IPR011335">
    <property type="entry name" value="Restrct_endonuc-II-like"/>
</dbReference>
<feature type="domain" description="Restriction endonuclease AspBHI N-terminal" evidence="2">
    <location>
        <begin position="31"/>
        <end position="217"/>
    </location>
</feature>
<dbReference type="RefSeq" id="WP_184366507.1">
    <property type="nucleotide sequence ID" value="NZ_JACHDO010000001.1"/>
</dbReference>
<evidence type="ECO:0000259" key="2">
    <source>
        <dbReference type="Pfam" id="PF18062"/>
    </source>
</evidence>
<gene>
    <name evidence="3" type="ORF">HNR07_004349</name>
</gene>
<protein>
    <recommendedName>
        <fullName evidence="5">Restriction endonuclease</fullName>
    </recommendedName>
</protein>
<dbReference type="SUPFAM" id="SSF52980">
    <property type="entry name" value="Restriction endonuclease-like"/>
    <property type="match status" value="1"/>
</dbReference>
<proteinExistence type="predicted"/>
<organism evidence="3 4">
    <name type="scientific">Nocardiopsis metallicus</name>
    <dbReference type="NCBI Taxonomy" id="179819"/>
    <lineage>
        <taxon>Bacteria</taxon>
        <taxon>Bacillati</taxon>
        <taxon>Actinomycetota</taxon>
        <taxon>Actinomycetes</taxon>
        <taxon>Streptosporangiales</taxon>
        <taxon>Nocardiopsidaceae</taxon>
        <taxon>Nocardiopsis</taxon>
    </lineage>
</organism>
<dbReference type="GO" id="GO:0004519">
    <property type="term" value="F:endonuclease activity"/>
    <property type="evidence" value="ECO:0007669"/>
    <property type="project" value="InterPro"/>
</dbReference>
<evidence type="ECO:0000313" key="3">
    <source>
        <dbReference type="EMBL" id="MBB5493212.1"/>
    </source>
</evidence>
<dbReference type="AlphaFoldDB" id="A0A840WAT1"/>
<accession>A0A840WAT1</accession>
<dbReference type="Gene3D" id="3.40.1350.10">
    <property type="match status" value="1"/>
</dbReference>
<dbReference type="GO" id="GO:0003677">
    <property type="term" value="F:DNA binding"/>
    <property type="evidence" value="ECO:0007669"/>
    <property type="project" value="InterPro"/>
</dbReference>
<reference evidence="3 4" key="1">
    <citation type="submission" date="2020-08" db="EMBL/GenBank/DDBJ databases">
        <title>Sequencing the genomes of 1000 actinobacteria strains.</title>
        <authorList>
            <person name="Klenk H.-P."/>
        </authorList>
    </citation>
    <scope>NUCLEOTIDE SEQUENCE [LARGE SCALE GENOMIC DNA]</scope>
    <source>
        <strain evidence="3 4">DSM 44598</strain>
    </source>
</reference>
<dbReference type="InterPro" id="IPR041409">
    <property type="entry name" value="RE_AspBHI_N"/>
</dbReference>
<name>A0A840WAT1_9ACTN</name>
<dbReference type="Pfam" id="PF04471">
    <property type="entry name" value="Mrr_cat"/>
    <property type="match status" value="1"/>
</dbReference>
<dbReference type="EMBL" id="JACHDO010000001">
    <property type="protein sequence ID" value="MBB5493212.1"/>
    <property type="molecule type" value="Genomic_DNA"/>
</dbReference>
<evidence type="ECO:0000259" key="1">
    <source>
        <dbReference type="Pfam" id="PF04471"/>
    </source>
</evidence>
<dbReference type="Pfam" id="PF18062">
    <property type="entry name" value="RE_AspBHI_N"/>
    <property type="match status" value="1"/>
</dbReference>
<keyword evidence="4" id="KW-1185">Reference proteome</keyword>
<dbReference type="Proteomes" id="UP000579647">
    <property type="component" value="Unassembled WGS sequence"/>
</dbReference>